<dbReference type="RefSeq" id="WP_006201007.1">
    <property type="nucleotide sequence ID" value="NZ_AGSN01000071.1"/>
</dbReference>
<dbReference type="PATRIC" id="fig|1082933.3.peg.1480"/>
<organism evidence="1 2">
    <name type="scientific">Mesorhizobium amorphae CCNWGS0123</name>
    <dbReference type="NCBI Taxonomy" id="1082933"/>
    <lineage>
        <taxon>Bacteria</taxon>
        <taxon>Pseudomonadati</taxon>
        <taxon>Pseudomonadota</taxon>
        <taxon>Alphaproteobacteria</taxon>
        <taxon>Hyphomicrobiales</taxon>
        <taxon>Phyllobacteriaceae</taxon>
        <taxon>Mesorhizobium</taxon>
    </lineage>
</organism>
<dbReference type="Proteomes" id="UP000002949">
    <property type="component" value="Unassembled WGS sequence"/>
</dbReference>
<dbReference type="OrthoDB" id="8279879at2"/>
<accession>G6Y6J0</accession>
<evidence type="ECO:0000313" key="2">
    <source>
        <dbReference type="Proteomes" id="UP000002949"/>
    </source>
</evidence>
<keyword evidence="2" id="KW-1185">Reference proteome</keyword>
<proteinExistence type="predicted"/>
<reference evidence="1 2" key="1">
    <citation type="journal article" date="2012" name="J. Bacteriol.">
        <title>Draft Genome Sequence of Plant Growth-Promoting Rhizobium Mesorhizobium amorphae, Isolated from Zinc-Lead Mine Tailings.</title>
        <authorList>
            <person name="Hao X."/>
            <person name="Lin Y."/>
            <person name="Johnstone L."/>
            <person name="Baltrus D.A."/>
            <person name="Miller S.J."/>
            <person name="Wei G."/>
            <person name="Rensing C."/>
        </authorList>
    </citation>
    <scope>NUCLEOTIDE SEQUENCE [LARGE SCALE GENOMIC DNA]</scope>
    <source>
        <strain evidence="1 2">CCNWGS0123</strain>
    </source>
</reference>
<name>G6Y6J0_9HYPH</name>
<sequence>MTMANGQKFLVAATDLQATALKAAIRCQIETLSFWKHRCEQNIKLIDDLFAGGEFADVFDVSSNFLQNATSDYAIEASNLARVGSRLTSDMARRVRREAESAIEDMAASTVA</sequence>
<protein>
    <recommendedName>
        <fullName evidence="3">Phasin domain-containing protein</fullName>
    </recommendedName>
</protein>
<dbReference type="KEGG" id="mamo:A6B35_08490"/>
<evidence type="ECO:0008006" key="3">
    <source>
        <dbReference type="Google" id="ProtNLM"/>
    </source>
</evidence>
<dbReference type="EMBL" id="AGSN01000071">
    <property type="protein sequence ID" value="EHH12680.1"/>
    <property type="molecule type" value="Genomic_DNA"/>
</dbReference>
<dbReference type="AlphaFoldDB" id="G6Y6J0"/>
<evidence type="ECO:0000313" key="1">
    <source>
        <dbReference type="EMBL" id="EHH12680.1"/>
    </source>
</evidence>
<dbReference type="eggNOG" id="ENOG502ZQQX">
    <property type="taxonomic scope" value="Bacteria"/>
</dbReference>
<gene>
    <name evidence="1" type="ORF">MEA186_07774</name>
</gene>